<name>A0A7K1YFD7_9SPHI</name>
<gene>
    <name evidence="1" type="ORF">GS399_20350</name>
</gene>
<evidence type="ECO:0000313" key="1">
    <source>
        <dbReference type="EMBL" id="MXV53323.1"/>
    </source>
</evidence>
<protein>
    <submittedName>
        <fullName evidence="1">Uncharacterized protein</fullName>
    </submittedName>
</protein>
<dbReference type="AlphaFoldDB" id="A0A7K1YFD7"/>
<sequence length="175" mass="19508">MPISINPDAWVLATINKKKDKNLRIADFLDSIAADAFALASVWEKVINTLLTNESVDPESDPLWRKLLHSRVLVEHSNIGHYERLEYFYGAVSSVLGPKHASSTDYVVYKIGSILMSRKLTVEKVKSELQKIKSARLLSTSEQTGLDLSLLDSVKVLHQEAAALDVFAKGFRAQI</sequence>
<dbReference type="Proteomes" id="UP000466586">
    <property type="component" value="Unassembled WGS sequence"/>
</dbReference>
<accession>A0A7K1YFD7</accession>
<dbReference type="EMBL" id="WVHT01000021">
    <property type="protein sequence ID" value="MXV53323.1"/>
    <property type="molecule type" value="Genomic_DNA"/>
</dbReference>
<keyword evidence="2" id="KW-1185">Reference proteome</keyword>
<proteinExistence type="predicted"/>
<organism evidence="1 2">
    <name type="scientific">Hufsiella arboris</name>
    <dbReference type="NCBI Taxonomy" id="2695275"/>
    <lineage>
        <taxon>Bacteria</taxon>
        <taxon>Pseudomonadati</taxon>
        <taxon>Bacteroidota</taxon>
        <taxon>Sphingobacteriia</taxon>
        <taxon>Sphingobacteriales</taxon>
        <taxon>Sphingobacteriaceae</taxon>
        <taxon>Hufsiella</taxon>
    </lineage>
</organism>
<dbReference type="RefSeq" id="WP_160846501.1">
    <property type="nucleotide sequence ID" value="NZ_WVHT01000021.1"/>
</dbReference>
<reference evidence="1 2" key="1">
    <citation type="submission" date="2019-11" db="EMBL/GenBank/DDBJ databases">
        <title>Pedobacter sp. HMF7647 Genome sequencing and assembly.</title>
        <authorList>
            <person name="Kang H."/>
            <person name="Kim H."/>
            <person name="Joh K."/>
        </authorList>
    </citation>
    <scope>NUCLEOTIDE SEQUENCE [LARGE SCALE GENOMIC DNA]</scope>
    <source>
        <strain evidence="1 2">HMF7647</strain>
    </source>
</reference>
<comment type="caution">
    <text evidence="1">The sequence shown here is derived from an EMBL/GenBank/DDBJ whole genome shotgun (WGS) entry which is preliminary data.</text>
</comment>
<evidence type="ECO:0000313" key="2">
    <source>
        <dbReference type="Proteomes" id="UP000466586"/>
    </source>
</evidence>